<reference evidence="3 4" key="1">
    <citation type="journal article" date="2007" name="Nature">
        <title>Evolution of genes and genomes on the Drosophila phylogeny.</title>
        <authorList>
            <consortium name="Drosophila 12 Genomes Consortium"/>
            <person name="Clark A.G."/>
            <person name="Eisen M.B."/>
            <person name="Smith D.R."/>
            <person name="Bergman C.M."/>
            <person name="Oliver B."/>
            <person name="Markow T.A."/>
            <person name="Kaufman T.C."/>
            <person name="Kellis M."/>
            <person name="Gelbart W."/>
            <person name="Iyer V.N."/>
            <person name="Pollard D.A."/>
            <person name="Sackton T.B."/>
            <person name="Larracuente A.M."/>
            <person name="Singh N.D."/>
            <person name="Abad J.P."/>
            <person name="Abt D.N."/>
            <person name="Adryan B."/>
            <person name="Aguade M."/>
            <person name="Akashi H."/>
            <person name="Anderson W.W."/>
            <person name="Aquadro C.F."/>
            <person name="Ardell D.H."/>
            <person name="Arguello R."/>
            <person name="Artieri C.G."/>
            <person name="Barbash D.A."/>
            <person name="Barker D."/>
            <person name="Barsanti P."/>
            <person name="Batterham P."/>
            <person name="Batzoglou S."/>
            <person name="Begun D."/>
            <person name="Bhutkar A."/>
            <person name="Blanco E."/>
            <person name="Bosak S.A."/>
            <person name="Bradley R.K."/>
            <person name="Brand A.D."/>
            <person name="Brent M.R."/>
            <person name="Brooks A.N."/>
            <person name="Brown R.H."/>
            <person name="Butlin R.K."/>
            <person name="Caggese C."/>
            <person name="Calvi B.R."/>
            <person name="Bernardo de Carvalho A."/>
            <person name="Caspi A."/>
            <person name="Castrezana S."/>
            <person name="Celniker S.E."/>
            <person name="Chang J.L."/>
            <person name="Chapple C."/>
            <person name="Chatterji S."/>
            <person name="Chinwalla A."/>
            <person name="Civetta A."/>
            <person name="Clifton S.W."/>
            <person name="Comeron J.M."/>
            <person name="Costello J.C."/>
            <person name="Coyne J.A."/>
            <person name="Daub J."/>
            <person name="David R.G."/>
            <person name="Delcher A.L."/>
            <person name="Delehaunty K."/>
            <person name="Do C.B."/>
            <person name="Ebling H."/>
            <person name="Edwards K."/>
            <person name="Eickbush T."/>
            <person name="Evans J.D."/>
            <person name="Filipski A."/>
            <person name="Findeiss S."/>
            <person name="Freyhult E."/>
            <person name="Fulton L."/>
            <person name="Fulton R."/>
            <person name="Garcia A.C."/>
            <person name="Gardiner A."/>
            <person name="Garfield D.A."/>
            <person name="Garvin B.E."/>
            <person name="Gibson G."/>
            <person name="Gilbert D."/>
            <person name="Gnerre S."/>
            <person name="Godfrey J."/>
            <person name="Good R."/>
            <person name="Gotea V."/>
            <person name="Gravely B."/>
            <person name="Greenberg A.J."/>
            <person name="Griffiths-Jones S."/>
            <person name="Gross S."/>
            <person name="Guigo R."/>
            <person name="Gustafson E.A."/>
            <person name="Haerty W."/>
            <person name="Hahn M.W."/>
            <person name="Halligan D.L."/>
            <person name="Halpern A.L."/>
            <person name="Halter G.M."/>
            <person name="Han M.V."/>
            <person name="Heger A."/>
            <person name="Hillier L."/>
            <person name="Hinrichs A.S."/>
            <person name="Holmes I."/>
            <person name="Hoskins R.A."/>
            <person name="Hubisz M.J."/>
            <person name="Hultmark D."/>
            <person name="Huntley M.A."/>
            <person name="Jaffe D.B."/>
            <person name="Jagadeeshan S."/>
            <person name="Jeck W.R."/>
            <person name="Johnson J."/>
            <person name="Jones C.D."/>
            <person name="Jordan W.C."/>
            <person name="Karpen G.H."/>
            <person name="Kataoka E."/>
            <person name="Keightley P.D."/>
            <person name="Kheradpour P."/>
            <person name="Kirkness E.F."/>
            <person name="Koerich L.B."/>
            <person name="Kristiansen K."/>
            <person name="Kudrna D."/>
            <person name="Kulathinal R.J."/>
            <person name="Kumar S."/>
            <person name="Kwok R."/>
            <person name="Lander E."/>
            <person name="Langley C.H."/>
            <person name="Lapoint R."/>
            <person name="Lazzaro B.P."/>
            <person name="Lee S.J."/>
            <person name="Levesque L."/>
            <person name="Li R."/>
            <person name="Lin C.F."/>
            <person name="Lin M.F."/>
            <person name="Lindblad-Toh K."/>
            <person name="Llopart A."/>
            <person name="Long M."/>
            <person name="Low L."/>
            <person name="Lozovsky E."/>
            <person name="Lu J."/>
            <person name="Luo M."/>
            <person name="Machado C.A."/>
            <person name="Makalowski W."/>
            <person name="Marzo M."/>
            <person name="Matsuda M."/>
            <person name="Matzkin L."/>
            <person name="McAllister B."/>
            <person name="McBride C.S."/>
            <person name="McKernan B."/>
            <person name="McKernan K."/>
            <person name="Mendez-Lago M."/>
            <person name="Minx P."/>
            <person name="Mollenhauer M.U."/>
            <person name="Montooth K."/>
            <person name="Mount S.M."/>
            <person name="Mu X."/>
            <person name="Myers E."/>
            <person name="Negre B."/>
            <person name="Newfeld S."/>
            <person name="Nielsen R."/>
            <person name="Noor M.A."/>
            <person name="O'Grady P."/>
            <person name="Pachter L."/>
            <person name="Papaceit M."/>
            <person name="Parisi M.J."/>
            <person name="Parisi M."/>
            <person name="Parts L."/>
            <person name="Pedersen J.S."/>
            <person name="Pesole G."/>
            <person name="Phillippy A.M."/>
            <person name="Ponting C.P."/>
            <person name="Pop M."/>
            <person name="Porcelli D."/>
            <person name="Powell J.R."/>
            <person name="Prohaska S."/>
            <person name="Pruitt K."/>
            <person name="Puig M."/>
            <person name="Quesneville H."/>
            <person name="Ram K.R."/>
            <person name="Rand D."/>
            <person name="Rasmussen M.D."/>
            <person name="Reed L.K."/>
            <person name="Reenan R."/>
            <person name="Reily A."/>
            <person name="Remington K.A."/>
            <person name="Rieger T.T."/>
            <person name="Ritchie M.G."/>
            <person name="Robin C."/>
            <person name="Rogers Y.H."/>
            <person name="Rohde C."/>
            <person name="Rozas J."/>
            <person name="Rubenfield M.J."/>
            <person name="Ruiz A."/>
            <person name="Russo S."/>
            <person name="Salzberg S.L."/>
            <person name="Sanchez-Gracia A."/>
            <person name="Saranga D.J."/>
            <person name="Sato H."/>
            <person name="Schaeffer S.W."/>
            <person name="Schatz M.C."/>
            <person name="Schlenke T."/>
            <person name="Schwartz R."/>
            <person name="Segarra C."/>
            <person name="Singh R.S."/>
            <person name="Sirot L."/>
            <person name="Sirota M."/>
            <person name="Sisneros N.B."/>
            <person name="Smith C.D."/>
            <person name="Smith T.F."/>
            <person name="Spieth J."/>
            <person name="Stage D.E."/>
            <person name="Stark A."/>
            <person name="Stephan W."/>
            <person name="Strausberg R.L."/>
            <person name="Strempel S."/>
            <person name="Sturgill D."/>
            <person name="Sutton G."/>
            <person name="Sutton G.G."/>
            <person name="Tao W."/>
            <person name="Teichmann S."/>
            <person name="Tobari Y.N."/>
            <person name="Tomimura Y."/>
            <person name="Tsolas J.M."/>
            <person name="Valente V.L."/>
            <person name="Venter E."/>
            <person name="Venter J.C."/>
            <person name="Vicario S."/>
            <person name="Vieira F.G."/>
            <person name="Vilella A.J."/>
            <person name="Villasante A."/>
            <person name="Walenz B."/>
            <person name="Wang J."/>
            <person name="Wasserman M."/>
            <person name="Watts T."/>
            <person name="Wilson D."/>
            <person name="Wilson R.K."/>
            <person name="Wing R.A."/>
            <person name="Wolfner M.F."/>
            <person name="Wong A."/>
            <person name="Wong G.K."/>
            <person name="Wu C.I."/>
            <person name="Wu G."/>
            <person name="Yamamoto D."/>
            <person name="Yang H.P."/>
            <person name="Yang S.P."/>
            <person name="Yorke J.A."/>
            <person name="Yoshida K."/>
            <person name="Zdobnov E."/>
            <person name="Zhang P."/>
            <person name="Zhang Y."/>
            <person name="Zimin A.V."/>
            <person name="Baldwin J."/>
            <person name="Abdouelleil A."/>
            <person name="Abdulkadir J."/>
            <person name="Abebe A."/>
            <person name="Abera B."/>
            <person name="Abreu J."/>
            <person name="Acer S.C."/>
            <person name="Aftuck L."/>
            <person name="Alexander A."/>
            <person name="An P."/>
            <person name="Anderson E."/>
            <person name="Anderson S."/>
            <person name="Arachi H."/>
            <person name="Azer M."/>
            <person name="Bachantsang P."/>
            <person name="Barry A."/>
            <person name="Bayul T."/>
            <person name="Berlin A."/>
            <person name="Bessette D."/>
            <person name="Bloom T."/>
            <person name="Blye J."/>
            <person name="Boguslavskiy L."/>
            <person name="Bonnet C."/>
            <person name="Boukhgalter B."/>
            <person name="Bourzgui I."/>
            <person name="Brown A."/>
            <person name="Cahill P."/>
            <person name="Channer S."/>
            <person name="Cheshatsang Y."/>
            <person name="Chuda L."/>
            <person name="Citroen M."/>
            <person name="Collymore A."/>
            <person name="Cooke P."/>
            <person name="Costello M."/>
            <person name="D'Aco K."/>
            <person name="Daza R."/>
            <person name="De Haan G."/>
            <person name="DeGray S."/>
            <person name="DeMaso C."/>
            <person name="Dhargay N."/>
            <person name="Dooley K."/>
            <person name="Dooley E."/>
            <person name="Doricent M."/>
            <person name="Dorje P."/>
            <person name="Dorjee K."/>
            <person name="Dupes A."/>
            <person name="Elong R."/>
            <person name="Falk J."/>
            <person name="Farina A."/>
            <person name="Faro S."/>
            <person name="Ferguson D."/>
            <person name="Fisher S."/>
            <person name="Foley C.D."/>
            <person name="Franke A."/>
            <person name="Friedrich D."/>
            <person name="Gadbois L."/>
            <person name="Gearin G."/>
            <person name="Gearin C.R."/>
            <person name="Giannoukos G."/>
            <person name="Goode T."/>
            <person name="Graham J."/>
            <person name="Grandbois E."/>
            <person name="Grewal S."/>
            <person name="Gyaltsen K."/>
            <person name="Hafez N."/>
            <person name="Hagos B."/>
            <person name="Hall J."/>
            <person name="Henson C."/>
            <person name="Hollinger A."/>
            <person name="Honan T."/>
            <person name="Huard M.D."/>
            <person name="Hughes L."/>
            <person name="Hurhula B."/>
            <person name="Husby M.E."/>
            <person name="Kamat A."/>
            <person name="Kanga B."/>
            <person name="Kashin S."/>
            <person name="Khazanovich D."/>
            <person name="Kisner P."/>
            <person name="Lance K."/>
            <person name="Lara M."/>
            <person name="Lee W."/>
            <person name="Lennon N."/>
            <person name="Letendre F."/>
            <person name="LeVine R."/>
            <person name="Lipovsky A."/>
            <person name="Liu X."/>
            <person name="Liu J."/>
            <person name="Liu S."/>
            <person name="Lokyitsang T."/>
            <person name="Lokyitsang Y."/>
            <person name="Lubonja R."/>
            <person name="Lui A."/>
            <person name="MacDonald P."/>
            <person name="Magnisalis V."/>
            <person name="Maru K."/>
            <person name="Matthews C."/>
            <person name="McCusker W."/>
            <person name="McDonough S."/>
            <person name="Mehta T."/>
            <person name="Meldrim J."/>
            <person name="Meneus L."/>
            <person name="Mihai O."/>
            <person name="Mihalev A."/>
            <person name="Mihova T."/>
            <person name="Mittelman R."/>
            <person name="Mlenga V."/>
            <person name="Montmayeur A."/>
            <person name="Mulrain L."/>
            <person name="Navidi A."/>
            <person name="Naylor J."/>
            <person name="Negash T."/>
            <person name="Nguyen T."/>
            <person name="Nguyen N."/>
            <person name="Nicol R."/>
            <person name="Norbu C."/>
            <person name="Norbu N."/>
            <person name="Novod N."/>
            <person name="O'Neill B."/>
            <person name="Osman S."/>
            <person name="Markiewicz E."/>
            <person name="Oyono O.L."/>
            <person name="Patti C."/>
            <person name="Phunkhang P."/>
            <person name="Pierre F."/>
            <person name="Priest M."/>
            <person name="Raghuraman S."/>
            <person name="Rege F."/>
            <person name="Reyes R."/>
            <person name="Rise C."/>
            <person name="Rogov P."/>
            <person name="Ross K."/>
            <person name="Ryan E."/>
            <person name="Settipalli S."/>
            <person name="Shea T."/>
            <person name="Sherpa N."/>
            <person name="Shi L."/>
            <person name="Shih D."/>
            <person name="Sparrow T."/>
            <person name="Spaulding J."/>
            <person name="Stalker J."/>
            <person name="Stange-Thomann N."/>
            <person name="Stavropoulos S."/>
            <person name="Stone C."/>
            <person name="Strader C."/>
            <person name="Tesfaye S."/>
            <person name="Thomson T."/>
            <person name="Thoulutsang Y."/>
            <person name="Thoulutsang D."/>
            <person name="Topham K."/>
            <person name="Topping I."/>
            <person name="Tsamla T."/>
            <person name="Vassiliev H."/>
            <person name="Vo A."/>
            <person name="Wangchuk T."/>
            <person name="Wangdi T."/>
            <person name="Weiand M."/>
            <person name="Wilkinson J."/>
            <person name="Wilson A."/>
            <person name="Yadav S."/>
            <person name="Young G."/>
            <person name="Yu Q."/>
            <person name="Zembek L."/>
            <person name="Zhong D."/>
            <person name="Zimmer A."/>
            <person name="Zwirko Z."/>
            <person name="Jaffe D.B."/>
            <person name="Alvarez P."/>
            <person name="Brockman W."/>
            <person name="Butler J."/>
            <person name="Chin C."/>
            <person name="Gnerre S."/>
            <person name="Grabherr M."/>
            <person name="Kleber M."/>
            <person name="Mauceli E."/>
            <person name="MacCallum I."/>
        </authorList>
    </citation>
    <scope>NUCLEOTIDE SEQUENCE [LARGE SCALE GENOMIC DNA]</scope>
    <source>
        <strain evidence="4">Tucson 15010-1051.87</strain>
    </source>
</reference>
<dbReference type="InParanoid" id="B4LGJ7"/>
<proteinExistence type="predicted"/>
<dbReference type="OrthoDB" id="8043893at2759"/>
<feature type="compositionally biased region" description="Basic and acidic residues" evidence="2">
    <location>
        <begin position="119"/>
        <end position="133"/>
    </location>
</feature>
<evidence type="ECO:0000256" key="1">
    <source>
        <dbReference type="SAM" id="Coils"/>
    </source>
</evidence>
<dbReference type="Proteomes" id="UP000008792">
    <property type="component" value="Unassembled WGS sequence"/>
</dbReference>
<accession>B4LGJ7</accession>
<gene>
    <name evidence="3" type="primary">Dvir\GJ13233</name>
    <name evidence="3" type="ORF">Dvir_GJ13233</name>
</gene>
<evidence type="ECO:0000313" key="4">
    <source>
        <dbReference type="Proteomes" id="UP000008792"/>
    </source>
</evidence>
<organism evidence="3 4">
    <name type="scientific">Drosophila virilis</name>
    <name type="common">Fruit fly</name>
    <dbReference type="NCBI Taxonomy" id="7244"/>
    <lineage>
        <taxon>Eukaryota</taxon>
        <taxon>Metazoa</taxon>
        <taxon>Ecdysozoa</taxon>
        <taxon>Arthropoda</taxon>
        <taxon>Hexapoda</taxon>
        <taxon>Insecta</taxon>
        <taxon>Pterygota</taxon>
        <taxon>Neoptera</taxon>
        <taxon>Endopterygota</taxon>
        <taxon>Diptera</taxon>
        <taxon>Brachycera</taxon>
        <taxon>Muscomorpha</taxon>
        <taxon>Ephydroidea</taxon>
        <taxon>Drosophilidae</taxon>
        <taxon>Drosophila</taxon>
    </lineage>
</organism>
<evidence type="ECO:0000256" key="2">
    <source>
        <dbReference type="SAM" id="MobiDB-lite"/>
    </source>
</evidence>
<name>B4LGJ7_DROVI</name>
<dbReference type="HOGENOM" id="CLU_752884_0_0_1"/>
<dbReference type="AlphaFoldDB" id="B4LGJ7"/>
<dbReference type="eggNOG" id="ENOG502SN5G">
    <property type="taxonomic scope" value="Eukaryota"/>
</dbReference>
<sequence length="372" mass="42768">MSESMTDIIPAEPREEMCALQTVISKLEDHLKSTNVKLFNFRKLIRTESNIKSRNIYLSKVYSMVKEQHTIQRILESYQTKLKDLEARNKQKSDGTNNHQHTKNAKLFELFHNYEPLETRFENKSAKTDEPSAHAKKRKSEDEEKIEDLEDARPKPIVINNHGETMKFLKAHVKKRIIEAKQKPKLEFTIPVINIVEDSAPEAVEDTVDKAQMAEETKDIDAEAQMEEETKHVIVEAQMEEEMKQVNDEVQMEEEPKHVSAEVEMAKETKDIDAEAQTVEEPKHIDAEAQMVEEPTHSNITTDRLGAEHQQATNKEDDITNPISIDNLAEAMQCLKALQEYAMLNENFRAIGLLTETEKAFKSPPKVSDFEL</sequence>
<keyword evidence="1" id="KW-0175">Coiled coil</keyword>
<protein>
    <submittedName>
        <fullName evidence="3">Uncharacterized protein</fullName>
    </submittedName>
</protein>
<evidence type="ECO:0000313" key="3">
    <source>
        <dbReference type="EMBL" id="EDW69435.2"/>
    </source>
</evidence>
<keyword evidence="4" id="KW-1185">Reference proteome</keyword>
<feature type="coiled-coil region" evidence="1">
    <location>
        <begin position="68"/>
        <end position="95"/>
    </location>
</feature>
<feature type="region of interest" description="Disordered" evidence="2">
    <location>
        <begin position="119"/>
        <end position="152"/>
    </location>
</feature>
<dbReference type="EMBL" id="CH940647">
    <property type="protein sequence ID" value="EDW69435.2"/>
    <property type="molecule type" value="Genomic_DNA"/>
</dbReference>
<dbReference type="KEGG" id="dvi:6623054"/>